<organism evidence="1 2">
    <name type="scientific">Schaalia naturae</name>
    <dbReference type="NCBI Taxonomy" id="635203"/>
    <lineage>
        <taxon>Bacteria</taxon>
        <taxon>Bacillati</taxon>
        <taxon>Actinomycetota</taxon>
        <taxon>Actinomycetes</taxon>
        <taxon>Actinomycetales</taxon>
        <taxon>Actinomycetaceae</taxon>
        <taxon>Schaalia</taxon>
    </lineage>
</organism>
<gene>
    <name evidence="1" type="primary">casA</name>
    <name evidence="1" type="synonym">cse1</name>
    <name evidence="1" type="ORF">ACFQWG_12350</name>
</gene>
<sequence>MNPGEPDYNLLDEPWIPVLLTDGSVEAVGIRGAFERSTQIVDLACELPTQNAAVLRLLLAICYRVIPLPDMQAYVDLASGDFPVDRLLGRCEQWRDRFYLFGGAHPFLQAPTLHTAKNEVSGLEKIIADVPNGSQFFTTRNGAALERISPAEAALWLLHAMAYDPSGIRSGAVGDDSAKGGKGYPIGPSWVGQVGMVILRGETLDETLALNLVPPDSGELQGPPPWRTPCVWEDDDAPTAVRRDYVDEPAPIAISRILTWPSRRIRLVGDRSGVTGVVLAQGDKLGPQDMQRYEPMGLWRYSDPQSKKLKQNTYMPRLYQAGRALWRSVPGMLPTVAKVKGYDGSMIDQFLNSATLEFMAHLSSANRGAMGRLRLEAVGVTYGPQNATIEDIYHDEVTLSVTLLSSARPELGHLVDGSVSRTEEVSGIVANLASNLARAAGASGDGAGDGDRERARERFYGAVDGPYRAWLAALDGDSDIEAARELWDDTLRGIATSVARELVEATPDTAYVGRKDRGAYINTGIAENYFGAALRKALPHLTSTTEGDSK</sequence>
<dbReference type="EMBL" id="JBHTEF010000001">
    <property type="protein sequence ID" value="MFC7581986.1"/>
    <property type="molecule type" value="Genomic_DNA"/>
</dbReference>
<evidence type="ECO:0000313" key="1">
    <source>
        <dbReference type="EMBL" id="MFC7581986.1"/>
    </source>
</evidence>
<accession>A0ABW2SPA9</accession>
<dbReference type="RefSeq" id="WP_380975750.1">
    <property type="nucleotide sequence ID" value="NZ_JBHTEF010000001.1"/>
</dbReference>
<keyword evidence="2" id="KW-1185">Reference proteome</keyword>
<dbReference type="Proteomes" id="UP001596527">
    <property type="component" value="Unassembled WGS sequence"/>
</dbReference>
<evidence type="ECO:0000313" key="2">
    <source>
        <dbReference type="Proteomes" id="UP001596527"/>
    </source>
</evidence>
<dbReference type="CDD" id="cd09729">
    <property type="entry name" value="Cse1_I-E"/>
    <property type="match status" value="1"/>
</dbReference>
<dbReference type="InterPro" id="IPR013381">
    <property type="entry name" value="CRISPR-assoc_prot_Cse1"/>
</dbReference>
<reference evidence="2" key="1">
    <citation type="journal article" date="2019" name="Int. J. Syst. Evol. Microbiol.">
        <title>The Global Catalogue of Microorganisms (GCM) 10K type strain sequencing project: providing services to taxonomists for standard genome sequencing and annotation.</title>
        <authorList>
            <consortium name="The Broad Institute Genomics Platform"/>
            <consortium name="The Broad Institute Genome Sequencing Center for Infectious Disease"/>
            <person name="Wu L."/>
            <person name="Ma J."/>
        </authorList>
    </citation>
    <scope>NUCLEOTIDE SEQUENCE [LARGE SCALE GENOMIC DNA]</scope>
    <source>
        <strain evidence="2">CCUG 56698</strain>
    </source>
</reference>
<dbReference type="Gene3D" id="1.10.132.100">
    <property type="match status" value="1"/>
</dbReference>
<name>A0ABW2SPA9_9ACTO</name>
<dbReference type="NCBIfam" id="TIGR02547">
    <property type="entry name" value="casA_cse1"/>
    <property type="match status" value="1"/>
</dbReference>
<protein>
    <submittedName>
        <fullName evidence="1">Type I-E CRISPR-associated protein Cse1/CasA</fullName>
    </submittedName>
</protein>
<dbReference type="Pfam" id="PF09481">
    <property type="entry name" value="CRISPR_Cse1"/>
    <property type="match status" value="1"/>
</dbReference>
<proteinExistence type="predicted"/>
<comment type="caution">
    <text evidence="1">The sequence shown here is derived from an EMBL/GenBank/DDBJ whole genome shotgun (WGS) entry which is preliminary data.</text>
</comment>